<reference evidence="31" key="1">
    <citation type="submission" date="2025-08" db="UniProtKB">
        <authorList>
            <consortium name="RefSeq"/>
        </authorList>
    </citation>
    <scope>IDENTIFICATION</scope>
    <source>
        <tissue evidence="31">Cell line</tissue>
    </source>
</reference>
<accession>A0ABM5ACR1</accession>
<dbReference type="Gene3D" id="2.40.10.10">
    <property type="entry name" value="Trypsin-like serine proteases"/>
    <property type="match status" value="2"/>
</dbReference>
<evidence type="ECO:0000259" key="28">
    <source>
        <dbReference type="PROSITE" id="PS50240"/>
    </source>
</evidence>
<dbReference type="InterPro" id="IPR036943">
    <property type="entry name" value="FN_type2_sf"/>
</dbReference>
<evidence type="ECO:0000256" key="20">
    <source>
        <dbReference type="ARBA" id="ARBA00042651"/>
    </source>
</evidence>
<dbReference type="PROSITE" id="PS50240">
    <property type="entry name" value="TRYPSIN_DOM"/>
    <property type="match status" value="1"/>
</dbReference>
<feature type="disulfide bond" evidence="23">
    <location>
        <begin position="47"/>
        <end position="73"/>
    </location>
</feature>
<evidence type="ECO:0000256" key="2">
    <source>
        <dbReference type="ARBA" id="ARBA00022525"/>
    </source>
</evidence>
<keyword evidence="9" id="KW-0378">Hydrolase</keyword>
<evidence type="ECO:0000256" key="19">
    <source>
        <dbReference type="ARBA" id="ARBA00039367"/>
    </source>
</evidence>
<dbReference type="Pfam" id="PF00008">
    <property type="entry name" value="EGF"/>
    <property type="match status" value="2"/>
</dbReference>
<evidence type="ECO:0000256" key="12">
    <source>
        <dbReference type="ARBA" id="ARBA00023145"/>
    </source>
</evidence>
<feature type="disulfide bond" evidence="21">
    <location>
        <begin position="121"/>
        <end position="130"/>
    </location>
</feature>
<keyword evidence="6" id="KW-0356">Hemostasis</keyword>
<keyword evidence="5" id="KW-0645">Protease</keyword>
<feature type="domain" description="Fibronectin type-II" evidence="29">
    <location>
        <begin position="42"/>
        <end position="90"/>
    </location>
</feature>
<feature type="region of interest" description="Disordered" evidence="24">
    <location>
        <begin position="390"/>
        <end position="412"/>
    </location>
</feature>
<evidence type="ECO:0000256" key="4">
    <source>
        <dbReference type="ARBA" id="ARBA00022572"/>
    </source>
</evidence>
<dbReference type="Gene3D" id="2.40.20.10">
    <property type="entry name" value="Plasminogen Kringle 4"/>
    <property type="match status" value="1"/>
</dbReference>
<dbReference type="PRINTS" id="PR00013">
    <property type="entry name" value="FNTYPEII"/>
</dbReference>
<gene>
    <name evidence="31" type="primary">F12</name>
</gene>
<dbReference type="Proteomes" id="UP001652641">
    <property type="component" value="Chromosome 4"/>
</dbReference>
<dbReference type="PROSITE" id="PS00021">
    <property type="entry name" value="KRINGLE_1"/>
    <property type="match status" value="1"/>
</dbReference>
<feature type="disulfide bond" evidence="21">
    <location>
        <begin position="200"/>
        <end position="209"/>
    </location>
</feature>
<comment type="catalytic activity">
    <reaction evidence="16">
        <text>Selective cleavage of Arg-|-Ile bonds in factor VII to form factor VIIa and factor XI to form factor XIa.</text>
        <dbReference type="EC" id="3.4.21.38"/>
    </reaction>
</comment>
<dbReference type="PROSITE" id="PS01186">
    <property type="entry name" value="EGF_2"/>
    <property type="match status" value="1"/>
</dbReference>
<dbReference type="InterPro" id="IPR038178">
    <property type="entry name" value="Kringle_sf"/>
</dbReference>
<dbReference type="PROSITE" id="PS00023">
    <property type="entry name" value="FN2_1"/>
    <property type="match status" value="1"/>
</dbReference>
<dbReference type="CDD" id="cd00061">
    <property type="entry name" value="FN1"/>
    <property type="match status" value="1"/>
</dbReference>
<keyword evidence="30" id="KW-1185">Reference proteome</keyword>
<evidence type="ECO:0000259" key="26">
    <source>
        <dbReference type="PROSITE" id="PS50026"/>
    </source>
</evidence>
<dbReference type="Gene3D" id="2.10.25.10">
    <property type="entry name" value="Laminin"/>
    <property type="match status" value="2"/>
</dbReference>
<dbReference type="InterPro" id="IPR013806">
    <property type="entry name" value="Kringle-like"/>
</dbReference>
<feature type="region of interest" description="Disordered" evidence="24">
    <location>
        <begin position="429"/>
        <end position="514"/>
    </location>
</feature>
<dbReference type="SMART" id="SM00058">
    <property type="entry name" value="FN1"/>
    <property type="match status" value="1"/>
</dbReference>
<sequence length="731" mass="79346">MRLLLFLGSLLGSLESVLLTPPWKATKEHNHRVDEHTVVLTVTGEPCYFPFQYNRQLYHKCTHRGRPGPQPWCATTPNFEQDQQWAYCLEPKKVKDHCSKHSPCQKGGTCVNMPDGPHCICPEHFTGKHCQREKCFEPQLLQFFHEKEIWHRLEPAGVAKCECRGPDVHCKLVASQGCHTNPCLNGGTCFQAETHRLCRCPAGYAGRFCDVDTEARCYHGRGLDYRGAADAALSGARCQRWASEASYQEVPAEQALSWGLGNHAFCRNPDNDTRPWCFVRSGDRLSWEYCRLARCQAPGLAIPQILPPTQVPSGRPTLPVPSLSALQKPQPPTPGSGEGARGQRLRCPLPGSPRRVFPALSLGSSRSLERHAGAARGRAQFGLRTAAPEAAVLAEPRRRGPGGPARGAPLHRRPVLAPQLLRGQPHRLLLGADGGSLSAEPASPRPPGARGGPQLPSPARPASARRPSPRPTSRPLPRRPRTEPKPREGLGGRRPVAGSERAPPHPPARRPAPGELTVVLGQDRHNRSCEQCQTLAVRAYRLHESFSPVTYQHDLALLRLQETADGRCALPSPFVQPVCLPSGAARPAEAEAEAALCEVAGWGHLFEGAGEYSSFLQEAQVPLIPPQRCSAPEVHGASFIPGMLCAGFLEGGTDACQVIPCAAEAENHGQKCLILQQWCGLRAGNVEDDSPQLAVGQWGSKCTGPPAAASAGNLLEMHILQLPPVLLNQKL</sequence>
<organism evidence="30 31">
    <name type="scientific">Vulpes vulpes</name>
    <name type="common">Red fox</name>
    <dbReference type="NCBI Taxonomy" id="9627"/>
    <lineage>
        <taxon>Eukaryota</taxon>
        <taxon>Metazoa</taxon>
        <taxon>Chordata</taxon>
        <taxon>Craniata</taxon>
        <taxon>Vertebrata</taxon>
        <taxon>Euteleostomi</taxon>
        <taxon>Mammalia</taxon>
        <taxon>Eutheria</taxon>
        <taxon>Laurasiatheria</taxon>
        <taxon>Carnivora</taxon>
        <taxon>Caniformia</taxon>
        <taxon>Canidae</taxon>
        <taxon>Vulpes</taxon>
    </lineage>
</organism>
<dbReference type="SUPFAM" id="SSF50494">
    <property type="entry name" value="Trypsin-like serine proteases"/>
    <property type="match status" value="1"/>
</dbReference>
<evidence type="ECO:0000256" key="5">
    <source>
        <dbReference type="ARBA" id="ARBA00022670"/>
    </source>
</evidence>
<comment type="function">
    <text evidence="17">Factor XII is a serum glycoprotein that participates in the initiation of blood coagulation, fibrinolysis, and the generation of bradykinin and angiotensin. Prekallikrein is cleaved by factor XII to form kallikrein, which then cleaves factor XII first to alpha-factor XIIa and then trypsin cleaves it to beta-factor XIIa. Alpha-factor XIIa activates factor XI to factor XIa.</text>
</comment>
<evidence type="ECO:0000256" key="11">
    <source>
        <dbReference type="ARBA" id="ARBA00023084"/>
    </source>
</evidence>
<keyword evidence="3 21" id="KW-0245">EGF-like domain</keyword>
<evidence type="ECO:0000256" key="10">
    <source>
        <dbReference type="ARBA" id="ARBA00022825"/>
    </source>
</evidence>
<dbReference type="PRINTS" id="PR00018">
    <property type="entry name" value="KRINGLE"/>
</dbReference>
<evidence type="ECO:0000256" key="9">
    <source>
        <dbReference type="ARBA" id="ARBA00022801"/>
    </source>
</evidence>
<dbReference type="PROSITE" id="PS00022">
    <property type="entry name" value="EGF_1"/>
    <property type="match status" value="2"/>
</dbReference>
<evidence type="ECO:0000256" key="8">
    <source>
        <dbReference type="ARBA" id="ARBA00022737"/>
    </source>
</evidence>
<dbReference type="InterPro" id="IPR001881">
    <property type="entry name" value="EGF-like_Ca-bd_dom"/>
</dbReference>
<evidence type="ECO:0000256" key="14">
    <source>
        <dbReference type="ARBA" id="ARBA00023180"/>
    </source>
</evidence>
<dbReference type="RefSeq" id="XP_072612583.1">
    <property type="nucleotide sequence ID" value="XM_072756482.1"/>
</dbReference>
<dbReference type="InterPro" id="IPR043504">
    <property type="entry name" value="Peptidase_S1_PA_chymotrypsin"/>
</dbReference>
<dbReference type="PROSITE" id="PS01253">
    <property type="entry name" value="FN1_1"/>
    <property type="match status" value="1"/>
</dbReference>
<dbReference type="Pfam" id="PF00089">
    <property type="entry name" value="Trypsin"/>
    <property type="match status" value="1"/>
</dbReference>
<evidence type="ECO:0000256" key="13">
    <source>
        <dbReference type="ARBA" id="ARBA00023157"/>
    </source>
</evidence>
<dbReference type="InterPro" id="IPR000001">
    <property type="entry name" value="Kringle"/>
</dbReference>
<keyword evidence="13 23" id="KW-1015">Disulfide bond</keyword>
<dbReference type="PANTHER" id="PTHR24264:SF46">
    <property type="entry name" value="COAGULATION FACTOR XII"/>
    <property type="match status" value="1"/>
</dbReference>
<evidence type="ECO:0000256" key="18">
    <source>
        <dbReference type="ARBA" id="ARBA00039013"/>
    </source>
</evidence>
<comment type="caution">
    <text evidence="21">Lacks conserved residue(s) required for the propagation of feature annotation.</text>
</comment>
<dbReference type="CDD" id="cd00062">
    <property type="entry name" value="FN2"/>
    <property type="match status" value="1"/>
</dbReference>
<dbReference type="SMART" id="SM00059">
    <property type="entry name" value="FN2"/>
    <property type="match status" value="1"/>
</dbReference>
<feature type="domain" description="EGF-like" evidence="26">
    <location>
        <begin position="94"/>
        <end position="131"/>
    </location>
</feature>
<dbReference type="SUPFAM" id="SSF57440">
    <property type="entry name" value="Kringle-like"/>
    <property type="match status" value="2"/>
</dbReference>
<name>A0ABM5ACR1_VULVU</name>
<evidence type="ECO:0000256" key="21">
    <source>
        <dbReference type="PROSITE-ProRule" id="PRU00076"/>
    </source>
</evidence>
<feature type="compositionally biased region" description="Low complexity" evidence="24">
    <location>
        <begin position="429"/>
        <end position="442"/>
    </location>
</feature>
<feature type="region of interest" description="Disordered" evidence="24">
    <location>
        <begin position="307"/>
        <end position="362"/>
    </location>
</feature>
<dbReference type="InterPro" id="IPR050127">
    <property type="entry name" value="Serine_Proteases_S1"/>
</dbReference>
<dbReference type="InterPro" id="IPR000742">
    <property type="entry name" value="EGF"/>
</dbReference>
<dbReference type="SMART" id="SM00130">
    <property type="entry name" value="KR"/>
    <property type="match status" value="1"/>
</dbReference>
<keyword evidence="2" id="KW-0964">Secreted</keyword>
<feature type="chain" id="PRO_5047433899" description="Coagulation factor XII" evidence="25">
    <location>
        <begin position="17"/>
        <end position="731"/>
    </location>
</feature>
<comment type="subcellular location">
    <subcellularLocation>
        <location evidence="1">Secreted</location>
    </subcellularLocation>
</comment>
<proteinExistence type="predicted"/>
<dbReference type="PROSITE" id="PS50070">
    <property type="entry name" value="KRINGLE_2"/>
    <property type="match status" value="1"/>
</dbReference>
<feature type="domain" description="EGF-like" evidence="26">
    <location>
        <begin position="174"/>
        <end position="210"/>
    </location>
</feature>
<keyword evidence="14" id="KW-0325">Glycoprotein</keyword>
<evidence type="ECO:0000259" key="29">
    <source>
        <dbReference type="PROSITE" id="PS51092"/>
    </source>
</evidence>
<dbReference type="PROSITE" id="PS51092">
    <property type="entry name" value="FN2_2"/>
    <property type="match status" value="1"/>
</dbReference>
<evidence type="ECO:0000256" key="16">
    <source>
        <dbReference type="ARBA" id="ARBA00036304"/>
    </source>
</evidence>
<evidence type="ECO:0000256" key="22">
    <source>
        <dbReference type="PROSITE-ProRule" id="PRU00121"/>
    </source>
</evidence>
<evidence type="ECO:0000256" key="23">
    <source>
        <dbReference type="PROSITE-ProRule" id="PRU00479"/>
    </source>
</evidence>
<dbReference type="CDD" id="cd00108">
    <property type="entry name" value="KR"/>
    <property type="match status" value="1"/>
</dbReference>
<feature type="disulfide bond" evidence="23">
    <location>
        <begin position="61"/>
        <end position="88"/>
    </location>
</feature>
<dbReference type="Pfam" id="PF00051">
    <property type="entry name" value="Kringle"/>
    <property type="match status" value="1"/>
</dbReference>
<keyword evidence="7 25" id="KW-0732">Signal</keyword>
<dbReference type="InterPro" id="IPR000562">
    <property type="entry name" value="FN_type2_dom"/>
</dbReference>
<keyword evidence="11" id="KW-0094">Blood coagulation</keyword>
<evidence type="ECO:0000256" key="17">
    <source>
        <dbReference type="ARBA" id="ARBA00037517"/>
    </source>
</evidence>
<dbReference type="SMART" id="SM00181">
    <property type="entry name" value="EGF"/>
    <property type="match status" value="2"/>
</dbReference>
<feature type="domain" description="Kringle" evidence="27">
    <location>
        <begin position="216"/>
        <end position="295"/>
    </location>
</feature>
<dbReference type="Pfam" id="PF00040">
    <property type="entry name" value="fn2"/>
    <property type="match status" value="1"/>
</dbReference>
<dbReference type="CDD" id="cd00054">
    <property type="entry name" value="EGF_CA"/>
    <property type="match status" value="2"/>
</dbReference>
<dbReference type="Gene3D" id="2.10.10.10">
    <property type="entry name" value="Fibronectin, type II, collagen-binding"/>
    <property type="match status" value="1"/>
</dbReference>
<feature type="domain" description="Peptidase S1" evidence="28">
    <location>
        <begin position="515"/>
        <end position="702"/>
    </location>
</feature>
<evidence type="ECO:0000256" key="25">
    <source>
        <dbReference type="SAM" id="SignalP"/>
    </source>
</evidence>
<evidence type="ECO:0000256" key="7">
    <source>
        <dbReference type="ARBA" id="ARBA00022729"/>
    </source>
</evidence>
<dbReference type="GeneID" id="112925522"/>
<keyword evidence="4 22" id="KW-0420">Kringle</keyword>
<evidence type="ECO:0000256" key="24">
    <source>
        <dbReference type="SAM" id="MobiDB-lite"/>
    </source>
</evidence>
<feature type="disulfide bond" evidence="22">
    <location>
        <begin position="238"/>
        <end position="277"/>
    </location>
</feature>
<dbReference type="EC" id="3.4.21.38" evidence="18"/>
<dbReference type="SUPFAM" id="SSF57196">
    <property type="entry name" value="EGF/Laminin"/>
    <property type="match status" value="1"/>
</dbReference>
<keyword evidence="8" id="KW-0677">Repeat</keyword>
<feature type="signal peptide" evidence="25">
    <location>
        <begin position="1"/>
        <end position="16"/>
    </location>
</feature>
<evidence type="ECO:0000256" key="6">
    <source>
        <dbReference type="ARBA" id="ARBA00022696"/>
    </source>
</evidence>
<dbReference type="Pfam" id="PF00039">
    <property type="entry name" value="fn1"/>
    <property type="match status" value="1"/>
</dbReference>
<dbReference type="SMART" id="SM00179">
    <property type="entry name" value="EGF_CA"/>
    <property type="match status" value="2"/>
</dbReference>
<dbReference type="PANTHER" id="PTHR24264">
    <property type="entry name" value="TRYPSIN-RELATED"/>
    <property type="match status" value="1"/>
</dbReference>
<dbReference type="InterPro" id="IPR001254">
    <property type="entry name" value="Trypsin_dom"/>
</dbReference>
<feature type="compositionally biased region" description="Basic and acidic residues" evidence="24">
    <location>
        <begin position="480"/>
        <end position="491"/>
    </location>
</feature>
<dbReference type="InterPro" id="IPR009003">
    <property type="entry name" value="Peptidase_S1_PA"/>
</dbReference>
<protein>
    <recommendedName>
        <fullName evidence="19">Coagulation factor XII</fullName>
        <ecNumber evidence="18">3.4.21.38</ecNumber>
    </recommendedName>
    <alternativeName>
        <fullName evidence="20">Hageman factor</fullName>
    </alternativeName>
</protein>
<evidence type="ECO:0000259" key="27">
    <source>
        <dbReference type="PROSITE" id="PS50070"/>
    </source>
</evidence>
<evidence type="ECO:0000256" key="1">
    <source>
        <dbReference type="ARBA" id="ARBA00004613"/>
    </source>
</evidence>
<evidence type="ECO:0000313" key="30">
    <source>
        <dbReference type="Proteomes" id="UP001652641"/>
    </source>
</evidence>
<dbReference type="SMART" id="SM00020">
    <property type="entry name" value="Tryp_SPc"/>
    <property type="match status" value="1"/>
</dbReference>
<evidence type="ECO:0000313" key="31">
    <source>
        <dbReference type="RefSeq" id="XP_072612583.1"/>
    </source>
</evidence>
<keyword evidence="10" id="KW-0720">Serine protease</keyword>
<evidence type="ECO:0000256" key="15">
    <source>
        <dbReference type="ARBA" id="ARBA00023281"/>
    </source>
</evidence>
<dbReference type="PROSITE" id="PS50026">
    <property type="entry name" value="EGF_3"/>
    <property type="match status" value="2"/>
</dbReference>
<dbReference type="InterPro" id="IPR018056">
    <property type="entry name" value="Kringle_CS"/>
</dbReference>
<dbReference type="InterPro" id="IPR000083">
    <property type="entry name" value="Fibronectin_type1"/>
</dbReference>
<keyword evidence="12" id="KW-0865">Zymogen</keyword>
<keyword evidence="15" id="KW-0280">Fibrinolysis</keyword>
<evidence type="ECO:0000256" key="3">
    <source>
        <dbReference type="ARBA" id="ARBA00022536"/>
    </source>
</evidence>